<sequence length="1487" mass="162427">MKKRTLHLFMLALLFTQSIGPALPVLAVTTEQSEASAQNIQTDETTGSSGFDTLTEKNIEPPLEETMDSTSAIEPILPEVNSSTTTSTSESEQSEEIIKKNRAAEAPEAKQIEDEILTEMIVTDMDGNEYSQTETNRVLNTTPVTAKLSFVVADKDYAPGSVYTTTLPEGLGYSDVSGEVANVGAKWSVDAQSKTLSITFEQRVTDTQFNLELKSYVFSEQNPLVTVETPGQITNHYVFDLYENVSPISYEQSHNSYGIAGTVYYNLDRTLSGSQTLELSMIETPGAVFTNSSSEPLQVYSYDVTIDGTVLPETKQLLEKDKDYTVVADDLYQTSVTIADMDQQKAYAIAVTRDLALESVSDYSYSFYNQYPTTKLGSVSLRRTNAVNGGYEFTAKSTSAQKMVKEGSLGQLQGANFYAKEDYYVYIYSLPTRTKVGEQIILESKNGQAIGDYKISARTADYQTVAIDDFFDVRKEANRLVLTATKESVLRIDANPLKIPFDQKDIDLAVSTPAVAANKEIMLISDQYVQPLSIINPNNAETAWGNFDGNGAYMGDTTVGIQGSQSAPIENLQIKVDHPEYLQLRAPKEIFPYYKLDVDYTVTKISGGSVVKFTTPITRDLNFDLGFNYVPDSLAKNVAIPTDTIPVSLSADGLETVDTTVKTNRKMYSERTLQASKNQFLVNARNDSFDSLVVTTKVPVGADVVYAIYDVSNDQVESIYPQYWDRGQYSDHPLSKEDEAYPEISYDESNNAYTFDFGKTSKRYIIEYKYANGWIDTSTINVTGSTTEPLYNNQLLSATVSVKNEGTEILSATQTGHDTLKNVTKNEVKTKNIDDQTRKVKNPTFDITTKGTTNAAIDLNSISIDGVPSDAYTVEATSTGVQLIFSDYVLTKNITITFNTISKNAGQISTETIIKSDNLEQMAEARRTVATTPVVLKFSDGDAEGVVFLTKANFHTFKEAEPTENVPDVQFELTDNVTGNQSDFSTDENGIYTIDGIMSGDYTLRATNLPAGYTIDEEYLTGKTIKLLKEANQFDIPLKEQIDQTSVQVKDSTISVGTPWEPIDNFIEATDENGSPVDFEQIIVTGTVDTNKVGKYEVTYQNQGKEATAVISVVADQATLVVKDSTIYVGDSWQAVDNFVSATDAAGKDIPVQDVTTSGMVDTTKAGLYEVTYSAAGLTAIAKITVLADQTSVSAKDSTISVGTTWQAADNFLGATDRAGKAVSLDQITIKGTVDTTTPGAYEVTYQNGKKATTITVFVVANQTTLAVKDSTIYVGDSWQAADNFISATTAEGEQIPFQEIDVNGTVDTTKSGIYEVAYSSKTQTEIAKITVKEDLSSLVVKDSTLYVGDSWQASDNFVSATDKEGRAISFDKVNVTGTVDTKKKGETNVTYTTKSTPKTEPQKSRNTRSTTSGRTEDLLSATAKITVKEKAAVNQGKSSKNQTPASQKTYPKTGEALDQSLYLLGIGAIFLVIVMSITASKRKRPD</sequence>
<dbReference type="SUPFAM" id="SSF49478">
    <property type="entry name" value="Cna protein B-type domain"/>
    <property type="match status" value="1"/>
</dbReference>
<feature type="domain" description="Ig-like" evidence="4">
    <location>
        <begin position="1194"/>
        <end position="1259"/>
    </location>
</feature>
<proteinExistence type="predicted"/>
<keyword evidence="3" id="KW-0732">Signal</keyword>
<dbReference type="InterPro" id="IPR022038">
    <property type="entry name" value="Ig-like_bact"/>
</dbReference>
<name>A0ABQ1P6N6_9ENTE</name>
<feature type="region of interest" description="Disordered" evidence="1">
    <location>
        <begin position="1432"/>
        <end position="1452"/>
    </location>
</feature>
<evidence type="ECO:0000256" key="2">
    <source>
        <dbReference type="SAM" id="Phobius"/>
    </source>
</evidence>
<feature type="chain" id="PRO_5047365326" evidence="3">
    <location>
        <begin position="28"/>
        <end position="1487"/>
    </location>
</feature>
<dbReference type="RefSeq" id="WP_088271013.1">
    <property type="nucleotide sequence ID" value="NZ_BMKI01000003.1"/>
</dbReference>
<feature type="domain" description="SpaA-like prealbumin fold" evidence="5">
    <location>
        <begin position="962"/>
        <end position="1019"/>
    </location>
</feature>
<keyword evidence="2" id="KW-1133">Transmembrane helix</keyword>
<dbReference type="Pfam" id="PF07523">
    <property type="entry name" value="Big_3"/>
    <property type="match status" value="5"/>
</dbReference>
<feature type="region of interest" description="Disordered" evidence="1">
    <location>
        <begin position="36"/>
        <end position="111"/>
    </location>
</feature>
<feature type="compositionally biased region" description="Polar residues" evidence="1">
    <location>
        <begin position="1436"/>
        <end position="1451"/>
    </location>
</feature>
<keyword evidence="7" id="KW-1185">Reference proteome</keyword>
<feature type="compositionally biased region" description="Polar residues" evidence="1">
    <location>
        <begin position="36"/>
        <end position="52"/>
    </location>
</feature>
<evidence type="ECO:0000313" key="7">
    <source>
        <dbReference type="Proteomes" id="UP000630615"/>
    </source>
</evidence>
<accession>A0ABQ1P6N6</accession>
<keyword evidence="2" id="KW-0812">Transmembrane</keyword>
<feature type="compositionally biased region" description="Basic and acidic residues" evidence="1">
    <location>
        <begin position="96"/>
        <end position="111"/>
    </location>
</feature>
<dbReference type="InterPro" id="IPR013783">
    <property type="entry name" value="Ig-like_fold"/>
</dbReference>
<feature type="compositionally biased region" description="Polar residues" evidence="1">
    <location>
        <begin position="1391"/>
        <end position="1400"/>
    </location>
</feature>
<evidence type="ECO:0000256" key="3">
    <source>
        <dbReference type="SAM" id="SignalP"/>
    </source>
</evidence>
<dbReference type="Proteomes" id="UP000630615">
    <property type="component" value="Unassembled WGS sequence"/>
</dbReference>
<evidence type="ECO:0000313" key="6">
    <source>
        <dbReference type="EMBL" id="GGC90171.1"/>
    </source>
</evidence>
<dbReference type="EMBL" id="BMKI01000003">
    <property type="protein sequence ID" value="GGC90171.1"/>
    <property type="molecule type" value="Genomic_DNA"/>
</dbReference>
<feature type="compositionally biased region" description="Low complexity" evidence="1">
    <location>
        <begin position="82"/>
        <end position="91"/>
    </location>
</feature>
<comment type="caution">
    <text evidence="6">The sequence shown here is derived from an EMBL/GenBank/DDBJ whole genome shotgun (WGS) entry which is preliminary data.</text>
</comment>
<protein>
    <submittedName>
        <fullName evidence="6">Cell wall anchor</fullName>
    </submittedName>
</protein>
<feature type="domain" description="Ig-like" evidence="4">
    <location>
        <begin position="1341"/>
        <end position="1397"/>
    </location>
</feature>
<evidence type="ECO:0000259" key="4">
    <source>
        <dbReference type="Pfam" id="PF07523"/>
    </source>
</evidence>
<feature type="signal peptide" evidence="3">
    <location>
        <begin position="1"/>
        <end position="27"/>
    </location>
</feature>
<dbReference type="InterPro" id="IPR041033">
    <property type="entry name" value="SpaA_PFL_dom_1"/>
</dbReference>
<organism evidence="6 7">
    <name type="scientific">Enterococcus wangshanyuanii</name>
    <dbReference type="NCBI Taxonomy" id="2005703"/>
    <lineage>
        <taxon>Bacteria</taxon>
        <taxon>Bacillati</taxon>
        <taxon>Bacillota</taxon>
        <taxon>Bacilli</taxon>
        <taxon>Lactobacillales</taxon>
        <taxon>Enterococcaceae</taxon>
        <taxon>Enterococcus</taxon>
    </lineage>
</organism>
<feature type="domain" description="Ig-like" evidence="4">
    <location>
        <begin position="1047"/>
        <end position="1113"/>
    </location>
</feature>
<feature type="region of interest" description="Disordered" evidence="1">
    <location>
        <begin position="1391"/>
        <end position="1418"/>
    </location>
</feature>
<feature type="transmembrane region" description="Helical" evidence="2">
    <location>
        <begin position="1462"/>
        <end position="1481"/>
    </location>
</feature>
<evidence type="ECO:0000256" key="1">
    <source>
        <dbReference type="SAM" id="MobiDB-lite"/>
    </source>
</evidence>
<gene>
    <name evidence="6" type="ORF">GCM10011573_19740</name>
</gene>
<keyword evidence="2" id="KW-0472">Membrane</keyword>
<dbReference type="Pfam" id="PF17802">
    <property type="entry name" value="SpaA"/>
    <property type="match status" value="1"/>
</dbReference>
<feature type="domain" description="Ig-like" evidence="4">
    <location>
        <begin position="1122"/>
        <end position="1186"/>
    </location>
</feature>
<evidence type="ECO:0000259" key="5">
    <source>
        <dbReference type="Pfam" id="PF17802"/>
    </source>
</evidence>
<feature type="domain" description="Ig-like" evidence="4">
    <location>
        <begin position="1268"/>
        <end position="1332"/>
    </location>
</feature>
<dbReference type="Gene3D" id="2.60.40.10">
    <property type="entry name" value="Immunoglobulins"/>
    <property type="match status" value="6"/>
</dbReference>
<reference evidence="7" key="1">
    <citation type="journal article" date="2019" name="Int. J. Syst. Evol. Microbiol.">
        <title>The Global Catalogue of Microorganisms (GCM) 10K type strain sequencing project: providing services to taxonomists for standard genome sequencing and annotation.</title>
        <authorList>
            <consortium name="The Broad Institute Genomics Platform"/>
            <consortium name="The Broad Institute Genome Sequencing Center for Infectious Disease"/>
            <person name="Wu L."/>
            <person name="Ma J."/>
        </authorList>
    </citation>
    <scope>NUCLEOTIDE SEQUENCE [LARGE SCALE GENOMIC DNA]</scope>
    <source>
        <strain evidence="7">CGMCC 1.15942</strain>
    </source>
</reference>